<proteinExistence type="predicted"/>
<protein>
    <submittedName>
        <fullName evidence="1">Uncharacterized protein</fullName>
    </submittedName>
</protein>
<dbReference type="InterPro" id="IPR019226">
    <property type="entry name" value="DUF2158"/>
</dbReference>
<name>A0A6S6S921_9BACT</name>
<organism evidence="1">
    <name type="scientific">uncultured Aureispira sp</name>
    <dbReference type="NCBI Taxonomy" id="1331704"/>
    <lineage>
        <taxon>Bacteria</taxon>
        <taxon>Pseudomonadati</taxon>
        <taxon>Bacteroidota</taxon>
        <taxon>Saprospiria</taxon>
        <taxon>Saprospirales</taxon>
        <taxon>Saprospiraceae</taxon>
        <taxon>Aureispira</taxon>
        <taxon>environmental samples</taxon>
    </lineage>
</organism>
<dbReference type="AlphaFoldDB" id="A0A6S6S921"/>
<accession>A0A6S6S921</accession>
<evidence type="ECO:0000313" key="1">
    <source>
        <dbReference type="EMBL" id="CAA6804883.1"/>
    </source>
</evidence>
<dbReference type="EMBL" id="CACVAQ010000102">
    <property type="protein sequence ID" value="CAA6804883.1"/>
    <property type="molecule type" value="Genomic_DNA"/>
</dbReference>
<sequence length="79" mass="8782">MPEIGEVVRLKSGGPDMVITYVYQETEGSREKMALMKGFGPGDLACEWQQVINENNVRTKKESFKAASVVYLDGRLVAD</sequence>
<dbReference type="Pfam" id="PF09926">
    <property type="entry name" value="DUF2158"/>
    <property type="match status" value="1"/>
</dbReference>
<gene>
    <name evidence="1" type="ORF">HELGO_WM12709</name>
</gene>
<reference evidence="1" key="1">
    <citation type="submission" date="2020-01" db="EMBL/GenBank/DDBJ databases">
        <authorList>
            <person name="Meier V. D."/>
            <person name="Meier V D."/>
        </authorList>
    </citation>
    <scope>NUCLEOTIDE SEQUENCE</scope>
    <source>
        <strain evidence="1">HLG_WM_MAG_10</strain>
    </source>
</reference>